<dbReference type="SUPFAM" id="SSF55048">
    <property type="entry name" value="Probable ACP-binding domain of malonyl-CoA ACP transacylase"/>
    <property type="match status" value="1"/>
</dbReference>
<feature type="compositionally biased region" description="Pro residues" evidence="4">
    <location>
        <begin position="765"/>
        <end position="774"/>
    </location>
</feature>
<dbReference type="PANTHER" id="PTHR43775">
    <property type="entry name" value="FATTY ACID SYNTHASE"/>
    <property type="match status" value="1"/>
</dbReference>
<sequence length="978" mass="104893">PPVAEAGGVLPWVVSARSTEALRGQAAALLDRVTADDDTSPVEVGWSLLTSRSLFDHRAVVVGDNREDLAAGLQALATGAPHPTVICPGGAAGVSGQTVFLFSGQGSQRPGMGAALYDRFPVFAEAFDEVCTLLNPHLEQPLRQVVFSQEPENAQLLDHTTYAQAGLFALHIALARLLASTGITPDAVIGHSIGEVAAAHVAGVFDLPDACRLVAARATLMGGLPEGGGMATIAATPDELADDLAATDGQVTIAALNTPTNTVISGPEALVTQIAAAWAERGRKTRMLTVSHAFHSPLMDPILEPFAEAISNLTYHPPTIPLISNLTGQPADEEITTPAYWAQHIRQPVHFHPAITHTAPDTGTYLELGPDPVLTTAVQHTLHHTEHPTTPLLTATLTRKQPEVRAFATALARLQTAGVDVDWAPWFPADPAPRLVPLPTYAFQHQRFWLAPPDARTSSASAAADPAEAQLWHAIEELDVDALTSTLQLEKNSPGLDALLPALPVLSAWRRQHREQAVIDSWRYRTTWQQLPDATIAALSGTWLVVVPGGQEDHSAVQTVVQALQSHGAAASVHALPAEGLRRDALSEQLTQWAKGEQIAGVLSLLALDTAARPEHPAVPKKNHRHRHTAPSARRHRYHRSPVVPHTGRGRHRPYGSAPPPGPGPGLGAGPGRRPRTPATVGWADRCAHHRDPPDRRSTGRPAGSRAARGPGRDPYHRHLRPPPRPRRSRIVREPLSLEADRYDAHHRRHRGARRPPLMLAGPRGRPPPPPHQPVPASTRRALTSSAKNSSLWVPRSPSPRATSRTAPRCNTSSTTSPPNTPLTTVIHTAGTMDLGPITELDPERLQYVLHSKALAATHLHEITRDLGLDAFVLFSSNAATWGSGQQAAYAAANAHLDALAEHRRAHGLPATSIAWGPWSEAGMAADENTLAHLRRRGLSPLTTDLAIKSLHHALTHDDTTVTVADVDWERFSSAFTA</sequence>
<dbReference type="Gene3D" id="3.40.50.11460">
    <property type="match status" value="1"/>
</dbReference>
<reference evidence="7 8" key="1">
    <citation type="submission" date="2009-02" db="EMBL/GenBank/DDBJ databases">
        <title>Annotation of Streptomyces hygroscopicus strain ATCC 53653.</title>
        <authorList>
            <consortium name="The Broad Institute Genome Sequencing Platform"/>
            <consortium name="Broad Institute Microbial Sequencing Center"/>
            <person name="Fischbach M."/>
            <person name="Godfrey P."/>
            <person name="Ward D."/>
            <person name="Young S."/>
            <person name="Zeng Q."/>
            <person name="Koehrsen M."/>
            <person name="Alvarado L."/>
            <person name="Berlin A.M."/>
            <person name="Bochicchio J."/>
            <person name="Borenstein D."/>
            <person name="Chapman S.B."/>
            <person name="Chen Z."/>
            <person name="Engels R."/>
            <person name="Freedman E."/>
            <person name="Gellesch M."/>
            <person name="Goldberg J."/>
            <person name="Griggs A."/>
            <person name="Gujja S."/>
            <person name="Heilman E.R."/>
            <person name="Heiman D.I."/>
            <person name="Hepburn T.A."/>
            <person name="Howarth C."/>
            <person name="Jen D."/>
            <person name="Larson L."/>
            <person name="Lewis B."/>
            <person name="Mehta T."/>
            <person name="Park D."/>
            <person name="Pearson M."/>
            <person name="Richards J."/>
            <person name="Roberts A."/>
            <person name="Saif S."/>
            <person name="Shea T.D."/>
            <person name="Shenoy N."/>
            <person name="Sisk P."/>
            <person name="Stolte C."/>
            <person name="Sykes S.N."/>
            <person name="Thomson T."/>
            <person name="Walk T."/>
            <person name="White J."/>
            <person name="Yandava C."/>
            <person name="Straight P."/>
            <person name="Clardy J."/>
            <person name="Hung D."/>
            <person name="Kolter R."/>
            <person name="Mekalanos J."/>
            <person name="Walker S."/>
            <person name="Walsh C.T."/>
            <person name="Wieland-Brown L.C."/>
            <person name="Haas B."/>
            <person name="Nusbaum C."/>
            <person name="Birren B."/>
        </authorList>
    </citation>
    <scope>NUCLEOTIDE SEQUENCE [LARGE SCALE GENOMIC DNA]</scope>
    <source>
        <strain evidence="7 8">ATCC 53653</strain>
    </source>
</reference>
<feature type="region of interest" description="Disordered" evidence="4">
    <location>
        <begin position="614"/>
        <end position="823"/>
    </location>
</feature>
<dbReference type="Pfam" id="PF18369">
    <property type="entry name" value="PKS_DE"/>
    <property type="match status" value="1"/>
</dbReference>
<dbReference type="InterPro" id="IPR016036">
    <property type="entry name" value="Malonyl_transacylase_ACP-bd"/>
</dbReference>
<dbReference type="InterPro" id="IPR036291">
    <property type="entry name" value="NAD(P)-bd_dom_sf"/>
</dbReference>
<organism evidence="7 8">
    <name type="scientific">Streptomyces himastatinicus ATCC 53653</name>
    <dbReference type="NCBI Taxonomy" id="457427"/>
    <lineage>
        <taxon>Bacteria</taxon>
        <taxon>Bacillati</taxon>
        <taxon>Actinomycetota</taxon>
        <taxon>Actinomycetes</taxon>
        <taxon>Kitasatosporales</taxon>
        <taxon>Streptomycetaceae</taxon>
        <taxon>Streptomyces</taxon>
        <taxon>Streptomyces violaceusniger group</taxon>
    </lineage>
</organism>
<keyword evidence="1" id="KW-0808">Transferase</keyword>
<name>D9W7G0_9ACTN</name>
<dbReference type="Gene3D" id="3.30.70.3290">
    <property type="match status" value="1"/>
</dbReference>
<feature type="compositionally biased region" description="Basic and acidic residues" evidence="4">
    <location>
        <begin position="686"/>
        <end position="698"/>
    </location>
</feature>
<dbReference type="Pfam" id="PF22621">
    <property type="entry name" value="CurL-like_PKS_C"/>
    <property type="match status" value="1"/>
</dbReference>
<evidence type="ECO:0000256" key="4">
    <source>
        <dbReference type="SAM" id="MobiDB-lite"/>
    </source>
</evidence>
<accession>D9W7G0</accession>
<dbReference type="InterPro" id="IPR014043">
    <property type="entry name" value="Acyl_transferase_dom"/>
</dbReference>
<proteinExistence type="predicted"/>
<dbReference type="InterPro" id="IPR041618">
    <property type="entry name" value="PKS_DE"/>
</dbReference>
<feature type="compositionally biased region" description="Low complexity" evidence="4">
    <location>
        <begin position="811"/>
        <end position="823"/>
    </location>
</feature>
<dbReference type="STRING" id="457427.SSOG_08454"/>
<dbReference type="PANTHER" id="PTHR43775:SF51">
    <property type="entry name" value="INACTIVE PHENOLPHTHIOCEROL SYNTHESIS POLYKETIDE SYNTHASE TYPE I PKS1-RELATED"/>
    <property type="match status" value="1"/>
</dbReference>
<evidence type="ECO:0000259" key="6">
    <source>
        <dbReference type="SMART" id="SM00827"/>
    </source>
</evidence>
<feature type="domain" description="Ketoreductase" evidence="5">
    <location>
        <begin position="745"/>
        <end position="922"/>
    </location>
</feature>
<keyword evidence="3" id="KW-0012">Acyltransferase</keyword>
<feature type="compositionally biased region" description="Polar residues" evidence="4">
    <location>
        <begin position="781"/>
        <end position="792"/>
    </location>
</feature>
<dbReference type="Gene3D" id="3.40.50.720">
    <property type="entry name" value="NAD(P)-binding Rossmann-like Domain"/>
    <property type="match status" value="1"/>
</dbReference>
<dbReference type="InterPro" id="IPR050091">
    <property type="entry name" value="PKS_NRPS_Biosynth_Enz"/>
</dbReference>
<dbReference type="SUPFAM" id="SSF52151">
    <property type="entry name" value="FabD/lysophospholipase-like"/>
    <property type="match status" value="1"/>
</dbReference>
<dbReference type="Pfam" id="PF00698">
    <property type="entry name" value="Acyl_transf_1"/>
    <property type="match status" value="1"/>
</dbReference>
<evidence type="ECO:0000259" key="5">
    <source>
        <dbReference type="SMART" id="SM00822"/>
    </source>
</evidence>
<dbReference type="HOGENOM" id="CLU_000022_35_2_11"/>
<feature type="non-terminal residue" evidence="7">
    <location>
        <position position="1"/>
    </location>
</feature>
<dbReference type="SMART" id="SM00822">
    <property type="entry name" value="PKS_KR"/>
    <property type="match status" value="1"/>
</dbReference>
<dbReference type="EMBL" id="GG657754">
    <property type="protein sequence ID" value="EFL28740.1"/>
    <property type="molecule type" value="Genomic_DNA"/>
</dbReference>
<dbReference type="AlphaFoldDB" id="D9W7G0"/>
<feature type="domain" description="Malonyl-CoA:ACP transacylase (MAT)" evidence="6">
    <location>
        <begin position="101"/>
        <end position="401"/>
    </location>
</feature>
<feature type="compositionally biased region" description="Polar residues" evidence="4">
    <location>
        <begin position="800"/>
        <end position="810"/>
    </location>
</feature>
<feature type="compositionally biased region" description="Basic residues" evidence="4">
    <location>
        <begin position="745"/>
        <end position="754"/>
    </location>
</feature>
<dbReference type="GO" id="GO:0006633">
    <property type="term" value="P:fatty acid biosynthetic process"/>
    <property type="evidence" value="ECO:0007669"/>
    <property type="project" value="TreeGrafter"/>
</dbReference>
<keyword evidence="8" id="KW-1185">Reference proteome</keyword>
<dbReference type="Gene3D" id="3.40.366.10">
    <property type="entry name" value="Malonyl-Coenzyme A Acyl Carrier Protein, domain 2"/>
    <property type="match status" value="1"/>
</dbReference>
<gene>
    <name evidence="7" type="ORF">SSOG_08454</name>
</gene>
<keyword evidence="2" id="KW-0511">Multifunctional enzyme</keyword>
<dbReference type="SUPFAM" id="SSF51735">
    <property type="entry name" value="NAD(P)-binding Rossmann-fold domains"/>
    <property type="match status" value="2"/>
</dbReference>
<dbReference type="InterPro" id="IPR057326">
    <property type="entry name" value="KR_dom"/>
</dbReference>
<dbReference type="Gene3D" id="6.10.140.1830">
    <property type="match status" value="1"/>
</dbReference>
<feature type="compositionally biased region" description="Basic residues" evidence="4">
    <location>
        <begin position="718"/>
        <end position="730"/>
    </location>
</feature>
<protein>
    <submittedName>
        <fullName evidence="7">Type I polyketide synthase AVES 2</fullName>
    </submittedName>
</protein>
<evidence type="ECO:0000256" key="2">
    <source>
        <dbReference type="ARBA" id="ARBA00023268"/>
    </source>
</evidence>
<dbReference type="InterPro" id="IPR013968">
    <property type="entry name" value="PKS_KR"/>
</dbReference>
<evidence type="ECO:0000256" key="3">
    <source>
        <dbReference type="ARBA" id="ARBA00023315"/>
    </source>
</evidence>
<dbReference type="Proteomes" id="UP000003963">
    <property type="component" value="Unassembled WGS sequence"/>
</dbReference>
<dbReference type="GO" id="GO:0004312">
    <property type="term" value="F:fatty acid synthase activity"/>
    <property type="evidence" value="ECO:0007669"/>
    <property type="project" value="TreeGrafter"/>
</dbReference>
<evidence type="ECO:0000313" key="8">
    <source>
        <dbReference type="Proteomes" id="UP000003963"/>
    </source>
</evidence>
<dbReference type="Pfam" id="PF08659">
    <property type="entry name" value="KR"/>
    <property type="match status" value="1"/>
</dbReference>
<dbReference type="InterPro" id="IPR001227">
    <property type="entry name" value="Ac_transferase_dom_sf"/>
</dbReference>
<dbReference type="InterPro" id="IPR016035">
    <property type="entry name" value="Acyl_Trfase/lysoPLipase"/>
</dbReference>
<feature type="compositionally biased region" description="Basic residues" evidence="4">
    <location>
        <begin position="619"/>
        <end position="640"/>
    </location>
</feature>
<feature type="compositionally biased region" description="Low complexity" evidence="4">
    <location>
        <begin position="755"/>
        <end position="764"/>
    </location>
</feature>
<feature type="non-terminal residue" evidence="7">
    <location>
        <position position="978"/>
    </location>
</feature>
<dbReference type="SMART" id="SM00827">
    <property type="entry name" value="PKS_AT"/>
    <property type="match status" value="1"/>
</dbReference>
<evidence type="ECO:0000313" key="7">
    <source>
        <dbReference type="EMBL" id="EFL28740.1"/>
    </source>
</evidence>
<evidence type="ECO:0000256" key="1">
    <source>
        <dbReference type="ARBA" id="ARBA00022679"/>
    </source>
</evidence>